<dbReference type="InterPro" id="IPR050671">
    <property type="entry name" value="CD300_family_receptors"/>
</dbReference>
<accession>A0A3B3R137</accession>
<dbReference type="PANTHER" id="PTHR11860">
    <property type="entry name" value="POLYMERIC-IMMUNOGLOBULIN RECEPTOR"/>
    <property type="match status" value="1"/>
</dbReference>
<dbReference type="InterPro" id="IPR013106">
    <property type="entry name" value="Ig_V-set"/>
</dbReference>
<name>A0A3B3R137_9TELE</name>
<dbReference type="AlphaFoldDB" id="A0A3B3R137"/>
<dbReference type="PANTHER" id="PTHR11860:SF87">
    <property type="entry name" value="CMRF35-LIKE MOLECULE 8"/>
    <property type="match status" value="1"/>
</dbReference>
<dbReference type="Proteomes" id="UP000261540">
    <property type="component" value="Unplaced"/>
</dbReference>
<organism evidence="5 6">
    <name type="scientific">Paramormyrops kingsleyae</name>
    <dbReference type="NCBI Taxonomy" id="1676925"/>
    <lineage>
        <taxon>Eukaryota</taxon>
        <taxon>Metazoa</taxon>
        <taxon>Chordata</taxon>
        <taxon>Craniata</taxon>
        <taxon>Vertebrata</taxon>
        <taxon>Euteleostomi</taxon>
        <taxon>Actinopterygii</taxon>
        <taxon>Neopterygii</taxon>
        <taxon>Teleostei</taxon>
        <taxon>Osteoglossocephala</taxon>
        <taxon>Osteoglossomorpha</taxon>
        <taxon>Osteoglossiformes</taxon>
        <taxon>Mormyridae</taxon>
        <taxon>Paramormyrops</taxon>
    </lineage>
</organism>
<dbReference type="InterPro" id="IPR013783">
    <property type="entry name" value="Ig-like_fold"/>
</dbReference>
<keyword evidence="2" id="KW-0812">Transmembrane</keyword>
<evidence type="ECO:0000313" key="5">
    <source>
        <dbReference type="Ensembl" id="ENSPKIP00000011411.1"/>
    </source>
</evidence>
<dbReference type="GO" id="GO:0004888">
    <property type="term" value="F:transmembrane signaling receptor activity"/>
    <property type="evidence" value="ECO:0007669"/>
    <property type="project" value="TreeGrafter"/>
</dbReference>
<evidence type="ECO:0000313" key="6">
    <source>
        <dbReference type="Proteomes" id="UP000261540"/>
    </source>
</evidence>
<reference evidence="5" key="2">
    <citation type="submission" date="2025-09" db="UniProtKB">
        <authorList>
            <consortium name="Ensembl"/>
        </authorList>
    </citation>
    <scope>IDENTIFICATION</scope>
</reference>
<dbReference type="Ensembl" id="ENSPKIT00000023353.1">
    <property type="protein sequence ID" value="ENSPKIP00000011411.1"/>
    <property type="gene ID" value="ENSPKIG00000018515.1"/>
</dbReference>
<reference evidence="5" key="1">
    <citation type="submission" date="2025-08" db="UniProtKB">
        <authorList>
            <consortium name="Ensembl"/>
        </authorList>
    </citation>
    <scope>IDENTIFICATION</scope>
</reference>
<dbReference type="Gene3D" id="2.60.40.10">
    <property type="entry name" value="Immunoglobulins"/>
    <property type="match status" value="1"/>
</dbReference>
<protein>
    <recommendedName>
        <fullName evidence="4">Immunoglobulin domain-containing protein</fullName>
    </recommendedName>
</protein>
<evidence type="ECO:0000256" key="3">
    <source>
        <dbReference type="ARBA" id="ARBA00023136"/>
    </source>
</evidence>
<dbReference type="InterPro" id="IPR003599">
    <property type="entry name" value="Ig_sub"/>
</dbReference>
<sequence>MSWQSTNCELLSHHLHDVTAGGDSVRTFGYLTAQSGESLTIPCFYDQKYKDHVKYWCTGQLWSSCTIMTRTDSPKNSSKVSITDSPAQLVFHVIMRNLKTSDTGIYWCAVEIGGIVNCSVCHLHPWSPTSFTLRATVTKKTIRGVSEL</sequence>
<dbReference type="SMART" id="SM00409">
    <property type="entry name" value="IG"/>
    <property type="match status" value="1"/>
</dbReference>
<feature type="domain" description="Immunoglobulin" evidence="4">
    <location>
        <begin position="28"/>
        <end position="126"/>
    </location>
</feature>
<dbReference type="GeneTree" id="ENSGT00950000182977"/>
<keyword evidence="6" id="KW-1185">Reference proteome</keyword>
<dbReference type="SUPFAM" id="SSF48726">
    <property type="entry name" value="Immunoglobulin"/>
    <property type="match status" value="1"/>
</dbReference>
<proteinExistence type="predicted"/>
<evidence type="ECO:0000256" key="2">
    <source>
        <dbReference type="ARBA" id="ARBA00022692"/>
    </source>
</evidence>
<evidence type="ECO:0000256" key="1">
    <source>
        <dbReference type="ARBA" id="ARBA00004370"/>
    </source>
</evidence>
<dbReference type="Pfam" id="PF07686">
    <property type="entry name" value="V-set"/>
    <property type="match status" value="1"/>
</dbReference>
<keyword evidence="3" id="KW-0472">Membrane</keyword>
<dbReference type="GO" id="GO:0005886">
    <property type="term" value="C:plasma membrane"/>
    <property type="evidence" value="ECO:0007669"/>
    <property type="project" value="TreeGrafter"/>
</dbReference>
<evidence type="ECO:0000259" key="4">
    <source>
        <dbReference type="SMART" id="SM00409"/>
    </source>
</evidence>
<dbReference type="InterPro" id="IPR036179">
    <property type="entry name" value="Ig-like_dom_sf"/>
</dbReference>
<comment type="subcellular location">
    <subcellularLocation>
        <location evidence="1">Membrane</location>
    </subcellularLocation>
</comment>